<organism evidence="5 6">
    <name type="scientific">Rhodovastum atsumiense</name>
    <dbReference type="NCBI Taxonomy" id="504468"/>
    <lineage>
        <taxon>Bacteria</taxon>
        <taxon>Pseudomonadati</taxon>
        <taxon>Pseudomonadota</taxon>
        <taxon>Alphaproteobacteria</taxon>
        <taxon>Acetobacterales</taxon>
        <taxon>Acetobacteraceae</taxon>
        <taxon>Rhodovastum</taxon>
    </lineage>
</organism>
<dbReference type="SUPFAM" id="SSF55248">
    <property type="entry name" value="PCD-like"/>
    <property type="match status" value="1"/>
</dbReference>
<evidence type="ECO:0000256" key="3">
    <source>
        <dbReference type="ARBA" id="ARBA00013252"/>
    </source>
</evidence>
<dbReference type="Gene3D" id="3.30.1360.20">
    <property type="entry name" value="Transcriptional coactivator/pterin dehydratase"/>
    <property type="match status" value="1"/>
</dbReference>
<evidence type="ECO:0000313" key="5">
    <source>
        <dbReference type="EMBL" id="KAA5610522.1"/>
    </source>
</evidence>
<comment type="similarity">
    <text evidence="2">Belongs to the pterin-4-alpha-carbinolamine dehydratase family.</text>
</comment>
<keyword evidence="6" id="KW-1185">Reference proteome</keyword>
<gene>
    <name evidence="5" type="ORF">F1189_18740</name>
</gene>
<name>A0A5M6IQI0_9PROT</name>
<keyword evidence="4 5" id="KW-0456">Lyase</keyword>
<sequence>MADRPKERVYKDAELQQLLRERLPHWRFEQGHICRAYRTASWKATLMVVNTIGHLAEAAWHHPDLAVSYATVEVRLMTHTAKGITDKDLELAAKIEEVIQWQPARAGGALEGTPEGDERFAYITYDD</sequence>
<dbReference type="RefSeq" id="WP_150042394.1">
    <property type="nucleotide sequence ID" value="NZ_OW485601.1"/>
</dbReference>
<evidence type="ECO:0000256" key="2">
    <source>
        <dbReference type="ARBA" id="ARBA00006472"/>
    </source>
</evidence>
<comment type="catalytic activity">
    <reaction evidence="1">
        <text>(4aS,6R)-4a-hydroxy-L-erythro-5,6,7,8-tetrahydrobiopterin = (6R)-L-erythro-6,7-dihydrobiopterin + H2O</text>
        <dbReference type="Rhea" id="RHEA:11920"/>
        <dbReference type="ChEBI" id="CHEBI:15377"/>
        <dbReference type="ChEBI" id="CHEBI:15642"/>
        <dbReference type="ChEBI" id="CHEBI:43120"/>
        <dbReference type="EC" id="4.2.1.96"/>
    </reaction>
</comment>
<dbReference type="GO" id="GO:0008124">
    <property type="term" value="F:4-alpha-hydroxytetrahydrobiopterin dehydratase activity"/>
    <property type="evidence" value="ECO:0007669"/>
    <property type="project" value="UniProtKB-EC"/>
</dbReference>
<comment type="caution">
    <text evidence="5">The sequence shown here is derived from an EMBL/GenBank/DDBJ whole genome shotgun (WGS) entry which is preliminary data.</text>
</comment>
<dbReference type="AlphaFoldDB" id="A0A5M6IQI0"/>
<dbReference type="Pfam" id="PF01329">
    <property type="entry name" value="Pterin_4a"/>
    <property type="match status" value="1"/>
</dbReference>
<reference evidence="5 6" key="1">
    <citation type="submission" date="2019-09" db="EMBL/GenBank/DDBJ databases">
        <title>Genome sequence of Rhodovastum atsumiense, a diverse member of the Acetobacteraceae family of non-sulfur purple photosynthetic bacteria.</title>
        <authorList>
            <person name="Meyer T."/>
            <person name="Kyndt J."/>
        </authorList>
    </citation>
    <scope>NUCLEOTIDE SEQUENCE [LARGE SCALE GENOMIC DNA]</scope>
    <source>
        <strain evidence="5 6">DSM 21279</strain>
    </source>
</reference>
<proteinExistence type="inferred from homology"/>
<dbReference type="InterPro" id="IPR001533">
    <property type="entry name" value="Pterin_deHydtase"/>
</dbReference>
<accession>A0A5M6IQI0</accession>
<protein>
    <recommendedName>
        <fullName evidence="3">4a-hydroxytetrahydrobiopterin dehydratase</fullName>
        <ecNumber evidence="3">4.2.1.96</ecNumber>
    </recommendedName>
</protein>
<dbReference type="Proteomes" id="UP000325255">
    <property type="component" value="Unassembled WGS sequence"/>
</dbReference>
<dbReference type="GO" id="GO:0006729">
    <property type="term" value="P:tetrahydrobiopterin biosynthetic process"/>
    <property type="evidence" value="ECO:0007669"/>
    <property type="project" value="InterPro"/>
</dbReference>
<evidence type="ECO:0000256" key="1">
    <source>
        <dbReference type="ARBA" id="ARBA00001554"/>
    </source>
</evidence>
<dbReference type="NCBIfam" id="NF002017">
    <property type="entry name" value="PRK00823.1-2"/>
    <property type="match status" value="1"/>
</dbReference>
<dbReference type="EMBL" id="VWPK01000031">
    <property type="protein sequence ID" value="KAA5610522.1"/>
    <property type="molecule type" value="Genomic_DNA"/>
</dbReference>
<dbReference type="PANTHER" id="PTHR12599">
    <property type="entry name" value="PTERIN-4-ALPHA-CARBINOLAMINE DEHYDRATASE"/>
    <property type="match status" value="1"/>
</dbReference>
<dbReference type="EC" id="4.2.1.96" evidence="3"/>
<dbReference type="OrthoDB" id="9794987at2"/>
<evidence type="ECO:0000256" key="4">
    <source>
        <dbReference type="ARBA" id="ARBA00023239"/>
    </source>
</evidence>
<dbReference type="PANTHER" id="PTHR12599:SF0">
    <property type="entry name" value="PTERIN-4-ALPHA-CARBINOLAMINE DEHYDRATASE"/>
    <property type="match status" value="1"/>
</dbReference>
<evidence type="ECO:0000313" key="6">
    <source>
        <dbReference type="Proteomes" id="UP000325255"/>
    </source>
</evidence>
<dbReference type="CDD" id="cd00488">
    <property type="entry name" value="PCD_DCoH"/>
    <property type="match status" value="1"/>
</dbReference>
<dbReference type="InterPro" id="IPR036428">
    <property type="entry name" value="PCD_sf"/>
</dbReference>